<feature type="compositionally biased region" description="Low complexity" evidence="6">
    <location>
        <begin position="1"/>
        <end position="20"/>
    </location>
</feature>
<evidence type="ECO:0000259" key="7">
    <source>
        <dbReference type="PROSITE" id="PS50157"/>
    </source>
</evidence>
<sequence length="140" mass="15765">MRIPSSSSQSRSNTSRNYYSIPNSRNTYRNGLAFANVTNHFNYNMAATATATHHQYTAGSSSTSSSSSSHREYYCQFCQRRFNKSYNLMIHERSHFEDSFSCDVCGKTGFRSRDLMRQHRSQHSPGGSSSSSTSSSSSCY</sequence>
<dbReference type="Pfam" id="PF00096">
    <property type="entry name" value="zf-C2H2"/>
    <property type="match status" value="1"/>
</dbReference>
<dbReference type="SMART" id="SM00355">
    <property type="entry name" value="ZnF_C2H2"/>
    <property type="match status" value="2"/>
</dbReference>
<evidence type="ECO:0000256" key="4">
    <source>
        <dbReference type="ARBA" id="ARBA00022833"/>
    </source>
</evidence>
<dbReference type="PROSITE" id="PS00028">
    <property type="entry name" value="ZINC_FINGER_C2H2_1"/>
    <property type="match status" value="1"/>
</dbReference>
<dbReference type="EMBL" id="CAXLJM020000049">
    <property type="protein sequence ID" value="CAL8113704.1"/>
    <property type="molecule type" value="Genomic_DNA"/>
</dbReference>
<evidence type="ECO:0000256" key="3">
    <source>
        <dbReference type="ARBA" id="ARBA00022771"/>
    </source>
</evidence>
<keyword evidence="9" id="KW-1185">Reference proteome</keyword>
<dbReference type="Gene3D" id="3.30.160.60">
    <property type="entry name" value="Classic Zinc Finger"/>
    <property type="match status" value="1"/>
</dbReference>
<dbReference type="PROSITE" id="PS50157">
    <property type="entry name" value="ZINC_FINGER_C2H2_2"/>
    <property type="match status" value="1"/>
</dbReference>
<keyword evidence="4" id="KW-0862">Zinc</keyword>
<dbReference type="SUPFAM" id="SSF57667">
    <property type="entry name" value="beta-beta-alpha zinc fingers"/>
    <property type="match status" value="1"/>
</dbReference>
<proteinExistence type="predicted"/>
<feature type="region of interest" description="Disordered" evidence="6">
    <location>
        <begin position="1"/>
        <end position="22"/>
    </location>
</feature>
<keyword evidence="1" id="KW-0479">Metal-binding</keyword>
<reference evidence="8 9" key="1">
    <citation type="submission" date="2024-08" db="EMBL/GenBank/DDBJ databases">
        <authorList>
            <person name="Cucini C."/>
            <person name="Frati F."/>
        </authorList>
    </citation>
    <scope>NUCLEOTIDE SEQUENCE [LARGE SCALE GENOMIC DNA]</scope>
</reference>
<keyword evidence="2" id="KW-0677">Repeat</keyword>
<evidence type="ECO:0000256" key="6">
    <source>
        <dbReference type="SAM" id="MobiDB-lite"/>
    </source>
</evidence>
<organism evidence="8 9">
    <name type="scientific">Orchesella dallaii</name>
    <dbReference type="NCBI Taxonomy" id="48710"/>
    <lineage>
        <taxon>Eukaryota</taxon>
        <taxon>Metazoa</taxon>
        <taxon>Ecdysozoa</taxon>
        <taxon>Arthropoda</taxon>
        <taxon>Hexapoda</taxon>
        <taxon>Collembola</taxon>
        <taxon>Entomobryomorpha</taxon>
        <taxon>Entomobryoidea</taxon>
        <taxon>Orchesellidae</taxon>
        <taxon>Orchesellinae</taxon>
        <taxon>Orchesella</taxon>
    </lineage>
</organism>
<evidence type="ECO:0000313" key="9">
    <source>
        <dbReference type="Proteomes" id="UP001642540"/>
    </source>
</evidence>
<accession>A0ABP1QWR6</accession>
<evidence type="ECO:0000256" key="2">
    <source>
        <dbReference type="ARBA" id="ARBA00022737"/>
    </source>
</evidence>
<dbReference type="PANTHER" id="PTHR14196:SF11">
    <property type="entry name" value="PROTEIN SISTER OF ODD AND BOWEL"/>
    <property type="match status" value="1"/>
</dbReference>
<keyword evidence="3 5" id="KW-0863">Zinc-finger</keyword>
<name>A0ABP1QWR6_9HEXA</name>
<dbReference type="PANTHER" id="PTHR14196">
    <property type="entry name" value="ODD-SKIPPED - RELATED"/>
    <property type="match status" value="1"/>
</dbReference>
<evidence type="ECO:0000256" key="5">
    <source>
        <dbReference type="PROSITE-ProRule" id="PRU00042"/>
    </source>
</evidence>
<comment type="caution">
    <text evidence="8">The sequence shown here is derived from an EMBL/GenBank/DDBJ whole genome shotgun (WGS) entry which is preliminary data.</text>
</comment>
<feature type="region of interest" description="Disordered" evidence="6">
    <location>
        <begin position="116"/>
        <end position="140"/>
    </location>
</feature>
<dbReference type="InterPro" id="IPR050717">
    <property type="entry name" value="C2H2-ZF_Transcription_Reg"/>
</dbReference>
<dbReference type="InterPro" id="IPR036236">
    <property type="entry name" value="Znf_C2H2_sf"/>
</dbReference>
<feature type="domain" description="C2H2-type" evidence="7">
    <location>
        <begin position="73"/>
        <end position="100"/>
    </location>
</feature>
<protein>
    <recommendedName>
        <fullName evidence="7">C2H2-type domain-containing protein</fullName>
    </recommendedName>
</protein>
<dbReference type="InterPro" id="IPR013087">
    <property type="entry name" value="Znf_C2H2_type"/>
</dbReference>
<evidence type="ECO:0000256" key="1">
    <source>
        <dbReference type="ARBA" id="ARBA00022723"/>
    </source>
</evidence>
<dbReference type="Proteomes" id="UP001642540">
    <property type="component" value="Unassembled WGS sequence"/>
</dbReference>
<feature type="compositionally biased region" description="Low complexity" evidence="6">
    <location>
        <begin position="128"/>
        <end position="140"/>
    </location>
</feature>
<gene>
    <name evidence="8" type="ORF">ODALV1_LOCUS16135</name>
</gene>
<evidence type="ECO:0000313" key="8">
    <source>
        <dbReference type="EMBL" id="CAL8113704.1"/>
    </source>
</evidence>